<gene>
    <name evidence="3" type="ORF">IDH45_28250</name>
</gene>
<dbReference type="Pfam" id="PF07833">
    <property type="entry name" value="Cu_amine_oxidN1"/>
    <property type="match status" value="1"/>
</dbReference>
<dbReference type="InterPro" id="IPR012854">
    <property type="entry name" value="Cu_amine_oxidase-like_N"/>
</dbReference>
<dbReference type="Proteomes" id="UP000639396">
    <property type="component" value="Unassembled WGS sequence"/>
</dbReference>
<feature type="signal peptide" evidence="1">
    <location>
        <begin position="1"/>
        <end position="22"/>
    </location>
</feature>
<dbReference type="AlphaFoldDB" id="A0A927CGN8"/>
<evidence type="ECO:0000256" key="1">
    <source>
        <dbReference type="SAM" id="SignalP"/>
    </source>
</evidence>
<proteinExistence type="predicted"/>
<organism evidence="3 4">
    <name type="scientific">Paenibacillus oceani</name>
    <dbReference type="NCBI Taxonomy" id="2772510"/>
    <lineage>
        <taxon>Bacteria</taxon>
        <taxon>Bacillati</taxon>
        <taxon>Bacillota</taxon>
        <taxon>Bacilli</taxon>
        <taxon>Bacillales</taxon>
        <taxon>Paenibacillaceae</taxon>
        <taxon>Paenibacillus</taxon>
    </lineage>
</organism>
<keyword evidence="4" id="KW-1185">Reference proteome</keyword>
<sequence>MKKVLFGLVLGMMLGAGSSVWAAGESVLQAVKAAVSLHMNGIAAALPAGYEILNYDGHVYVPLRYMAEQIGAAVSYDERSRTVSVLSNQAGPLLHDPDYPGIYVGGLQVSQTNGSSVVTGLVLLDDARSTLAREKMPYAFRGDLVFYDGQNEVIGRAGISRRFQEDAEGGPYRVQRFETPVEGGANLSAYADVVLVGGFFMHQGSDSDAGALGPPIPDVIADGVKLPVAVGTYCWFGCAERSLLGVTQELPVQAVAPGSAIRTSFTGNNRPTHLLLYRLHADGTMAEIQLMNGSFAAPEREGVYFYAVRAVWDGKDTFGGDASYGFVVKVEANPVIDTQ</sequence>
<feature type="domain" description="Copper amine oxidase-like N-terminal" evidence="2">
    <location>
        <begin position="41"/>
        <end position="84"/>
    </location>
</feature>
<dbReference type="EMBL" id="JACXJA010000048">
    <property type="protein sequence ID" value="MBD2865881.1"/>
    <property type="molecule type" value="Genomic_DNA"/>
</dbReference>
<dbReference type="RefSeq" id="WP_190931501.1">
    <property type="nucleotide sequence ID" value="NZ_JACXJA010000048.1"/>
</dbReference>
<reference evidence="3" key="1">
    <citation type="submission" date="2020-09" db="EMBL/GenBank/DDBJ databases">
        <title>A novel bacterium of genus Paenibacillus, isolated from South China Sea.</title>
        <authorList>
            <person name="Huang H."/>
            <person name="Mo K."/>
            <person name="Hu Y."/>
        </authorList>
    </citation>
    <scope>NUCLEOTIDE SEQUENCE</scope>
    <source>
        <strain evidence="3">IB182363</strain>
    </source>
</reference>
<feature type="chain" id="PRO_5037011453" description="Copper amine oxidase-like N-terminal domain-containing protein" evidence="1">
    <location>
        <begin position="23"/>
        <end position="339"/>
    </location>
</feature>
<evidence type="ECO:0000259" key="2">
    <source>
        <dbReference type="Pfam" id="PF07833"/>
    </source>
</evidence>
<protein>
    <recommendedName>
        <fullName evidence="2">Copper amine oxidase-like N-terminal domain-containing protein</fullName>
    </recommendedName>
</protein>
<keyword evidence="1" id="KW-0732">Signal</keyword>
<name>A0A927CGN8_9BACL</name>
<evidence type="ECO:0000313" key="3">
    <source>
        <dbReference type="EMBL" id="MBD2865881.1"/>
    </source>
</evidence>
<accession>A0A927CGN8</accession>
<evidence type="ECO:0000313" key="4">
    <source>
        <dbReference type="Proteomes" id="UP000639396"/>
    </source>
</evidence>
<comment type="caution">
    <text evidence="3">The sequence shown here is derived from an EMBL/GenBank/DDBJ whole genome shotgun (WGS) entry which is preliminary data.</text>
</comment>